<dbReference type="EMBL" id="CP013970">
    <property type="protein sequence ID" value="AXF78708.1"/>
    <property type="molecule type" value="Genomic_DNA"/>
</dbReference>
<keyword evidence="1" id="KW-0472">Membrane</keyword>
<sequence>MYALHRKKYYRLLDEFQKNYTFPAPYSFHCLVGFFGAGPVAYFFLGLMKKKRVFFLERDSEAYKFFGNGNHKLLIWIPALYYSFITSSVCCAIIAILGAFLKLINRFSL</sequence>
<gene>
    <name evidence="2" type="ORF">AV903_04100</name>
</gene>
<evidence type="ECO:0000256" key="1">
    <source>
        <dbReference type="SAM" id="Phobius"/>
    </source>
</evidence>
<feature type="transmembrane region" description="Helical" evidence="1">
    <location>
        <begin position="73"/>
        <end position="101"/>
    </location>
</feature>
<organism evidence="2 3">
    <name type="scientific">Erwinia tracheiphila</name>
    <dbReference type="NCBI Taxonomy" id="65700"/>
    <lineage>
        <taxon>Bacteria</taxon>
        <taxon>Pseudomonadati</taxon>
        <taxon>Pseudomonadota</taxon>
        <taxon>Gammaproteobacteria</taxon>
        <taxon>Enterobacterales</taxon>
        <taxon>Erwiniaceae</taxon>
        <taxon>Erwinia</taxon>
    </lineage>
</organism>
<keyword evidence="1" id="KW-0812">Transmembrane</keyword>
<protein>
    <submittedName>
        <fullName evidence="2">Uncharacterized protein</fullName>
    </submittedName>
</protein>
<evidence type="ECO:0000313" key="2">
    <source>
        <dbReference type="EMBL" id="AXF78708.1"/>
    </source>
</evidence>
<dbReference type="AlphaFoldDB" id="A0A345CZ41"/>
<evidence type="ECO:0000313" key="3">
    <source>
        <dbReference type="Proteomes" id="UP000264980"/>
    </source>
</evidence>
<dbReference type="Proteomes" id="UP000264980">
    <property type="component" value="Chromosome"/>
</dbReference>
<accession>A0A345CZ41</accession>
<feature type="transmembrane region" description="Helical" evidence="1">
    <location>
        <begin position="26"/>
        <end position="48"/>
    </location>
</feature>
<keyword evidence="1" id="KW-1133">Transmembrane helix</keyword>
<name>A0A345CZ41_9GAMM</name>
<proteinExistence type="predicted"/>
<reference evidence="2 3" key="1">
    <citation type="submission" date="2016-01" db="EMBL/GenBank/DDBJ databases">
        <authorList>
            <person name="Oliw E.H."/>
        </authorList>
    </citation>
    <scope>NUCLEOTIDE SEQUENCE [LARGE SCALE GENOMIC DNA]</scope>
    <source>
        <strain evidence="2 3">MDcuke</strain>
    </source>
</reference>